<evidence type="ECO:0000313" key="2">
    <source>
        <dbReference type="EMBL" id="KAJ1117948.1"/>
    </source>
</evidence>
<keyword evidence="3" id="KW-1185">Reference proteome</keyword>
<evidence type="ECO:0000256" key="1">
    <source>
        <dbReference type="SAM" id="MobiDB-lite"/>
    </source>
</evidence>
<comment type="caution">
    <text evidence="2">The sequence shown here is derived from an EMBL/GenBank/DDBJ whole genome shotgun (WGS) entry which is preliminary data.</text>
</comment>
<protein>
    <submittedName>
        <fullName evidence="2">Uncharacterized protein</fullName>
    </submittedName>
</protein>
<dbReference type="Proteomes" id="UP001066276">
    <property type="component" value="Chromosome 8"/>
</dbReference>
<gene>
    <name evidence="2" type="ORF">NDU88_006143</name>
</gene>
<organism evidence="2 3">
    <name type="scientific">Pleurodeles waltl</name>
    <name type="common">Iberian ribbed newt</name>
    <dbReference type="NCBI Taxonomy" id="8319"/>
    <lineage>
        <taxon>Eukaryota</taxon>
        <taxon>Metazoa</taxon>
        <taxon>Chordata</taxon>
        <taxon>Craniata</taxon>
        <taxon>Vertebrata</taxon>
        <taxon>Euteleostomi</taxon>
        <taxon>Amphibia</taxon>
        <taxon>Batrachia</taxon>
        <taxon>Caudata</taxon>
        <taxon>Salamandroidea</taxon>
        <taxon>Salamandridae</taxon>
        <taxon>Pleurodelinae</taxon>
        <taxon>Pleurodeles</taxon>
    </lineage>
</organism>
<reference evidence="2" key="1">
    <citation type="journal article" date="2022" name="bioRxiv">
        <title>Sequencing and chromosome-scale assembly of the giantPleurodeles waltlgenome.</title>
        <authorList>
            <person name="Brown T."/>
            <person name="Elewa A."/>
            <person name="Iarovenko S."/>
            <person name="Subramanian E."/>
            <person name="Araus A.J."/>
            <person name="Petzold A."/>
            <person name="Susuki M."/>
            <person name="Suzuki K.-i.T."/>
            <person name="Hayashi T."/>
            <person name="Toyoda A."/>
            <person name="Oliveira C."/>
            <person name="Osipova E."/>
            <person name="Leigh N.D."/>
            <person name="Simon A."/>
            <person name="Yun M.H."/>
        </authorList>
    </citation>
    <scope>NUCLEOTIDE SEQUENCE</scope>
    <source>
        <strain evidence="2">20211129_DDA</strain>
        <tissue evidence="2">Liver</tissue>
    </source>
</reference>
<proteinExistence type="predicted"/>
<accession>A0AAV7NU98</accession>
<dbReference type="AlphaFoldDB" id="A0AAV7NU98"/>
<name>A0AAV7NU98_PLEWA</name>
<feature type="compositionally biased region" description="Basic and acidic residues" evidence="1">
    <location>
        <begin position="89"/>
        <end position="100"/>
    </location>
</feature>
<evidence type="ECO:0000313" key="3">
    <source>
        <dbReference type="Proteomes" id="UP001066276"/>
    </source>
</evidence>
<feature type="compositionally biased region" description="Acidic residues" evidence="1">
    <location>
        <begin position="134"/>
        <end position="143"/>
    </location>
</feature>
<sequence>MGQVRLLVVDCDKRGESSSGRTDNLYTWGSCEMAARMDEVNQHAQWRMRGTDKQRHCTKALETARGKKLAKTTLKSDVAPEVSTTGEVRPLRDSAFRTPEEETEMPGRHRGRGRQGGGLRNPEEHSGGRRNPEEIVEEEETRDEEPKEKRPEN</sequence>
<feature type="compositionally biased region" description="Basic and acidic residues" evidence="1">
    <location>
        <begin position="121"/>
        <end position="133"/>
    </location>
</feature>
<feature type="compositionally biased region" description="Basic and acidic residues" evidence="1">
    <location>
        <begin position="144"/>
        <end position="153"/>
    </location>
</feature>
<feature type="region of interest" description="Disordered" evidence="1">
    <location>
        <begin position="61"/>
        <end position="153"/>
    </location>
</feature>
<dbReference type="EMBL" id="JANPWB010000012">
    <property type="protein sequence ID" value="KAJ1117948.1"/>
    <property type="molecule type" value="Genomic_DNA"/>
</dbReference>